<dbReference type="AlphaFoldDB" id="A0ABD2Z2K8"/>
<gene>
    <name evidence="12" type="ORF">ACH5RR_026363</name>
</gene>
<accession>A0ABD2Z2K8</accession>
<dbReference type="GO" id="GO:0006508">
    <property type="term" value="P:proteolysis"/>
    <property type="evidence" value="ECO:0007669"/>
    <property type="project" value="UniProtKB-KW"/>
</dbReference>
<evidence type="ECO:0000313" key="12">
    <source>
        <dbReference type="EMBL" id="KAL3513646.1"/>
    </source>
</evidence>
<evidence type="ECO:0000256" key="10">
    <source>
        <dbReference type="SAM" id="SignalP"/>
    </source>
</evidence>
<dbReference type="PROSITE" id="PS51767">
    <property type="entry name" value="PEPTIDASE_A1"/>
    <property type="match status" value="1"/>
</dbReference>
<dbReference type="EMBL" id="JBJUIK010000011">
    <property type="protein sequence ID" value="KAL3513646.1"/>
    <property type="molecule type" value="Genomic_DNA"/>
</dbReference>
<evidence type="ECO:0000256" key="5">
    <source>
        <dbReference type="ARBA" id="ARBA00022750"/>
    </source>
</evidence>
<dbReference type="InterPro" id="IPR021109">
    <property type="entry name" value="Peptidase_aspartic_dom_sf"/>
</dbReference>
<dbReference type="FunFam" id="2.40.70.10:FF:000027">
    <property type="entry name" value="Aspartic proteinase Asp1 isoform A"/>
    <property type="match status" value="1"/>
</dbReference>
<feature type="domain" description="Peptidase A1" evidence="11">
    <location>
        <begin position="56"/>
        <end position="402"/>
    </location>
</feature>
<comment type="caution">
    <text evidence="12">The sequence shown here is derived from an EMBL/GenBank/DDBJ whole genome shotgun (WGS) entry which is preliminary data.</text>
</comment>
<evidence type="ECO:0000259" key="11">
    <source>
        <dbReference type="PROSITE" id="PS51767"/>
    </source>
</evidence>
<dbReference type="Pfam" id="PF14543">
    <property type="entry name" value="TAXi_N"/>
    <property type="match status" value="1"/>
</dbReference>
<keyword evidence="3 10" id="KW-0732">Signal</keyword>
<name>A0ABD2Z2K8_9GENT</name>
<evidence type="ECO:0000256" key="6">
    <source>
        <dbReference type="ARBA" id="ARBA00022801"/>
    </source>
</evidence>
<feature type="active site" evidence="9">
    <location>
        <position position="74"/>
    </location>
</feature>
<sequence length="432" mass="46822">MHEMKKPRKIPFFLGFLCFLVLLSASFSAASRPSSTTKKPSVIFPVSGNVYPNGYYHVTVNIGQPPKQYFLDIDTGSDLTWLQCDAPCVKCTPAPHSPYKPNKNLVTCKDPLCASLHWPANYQCEALDQCDYEVEYADSGSSLGVLVQDFFPVRLTNGSISAPRVAFGCGYNQEVPGSNPPYTDGVLGLGTGKSSILSQLQGLGLIRNVVGHCLSVQGGGFLFFGDGLVPSSGIVWTSLSSKSFEKHYSLGPADLLFGGQASGVKGLSIVFDSGSTYSYFTSQAYSALVSLLKKDLNGKKQLHDAVDDKSLPVCWKGPKSFKSVSDVKSYFKPLALVFTNAKNVQFQLQPEAYLIVTKQGNVCLGILNGTEVGLGNFNVIGDISLQDKLVIYDNEKQQIGWAPANCNRLPNVDRDYSEGNYQSYAAMLPTSL</sequence>
<protein>
    <recommendedName>
        <fullName evidence="7">Aspartic proteinase Asp1</fullName>
    </recommendedName>
    <alternativeName>
        <fullName evidence="8">Nucellin-like protein</fullName>
    </alternativeName>
</protein>
<evidence type="ECO:0000256" key="3">
    <source>
        <dbReference type="ARBA" id="ARBA00022729"/>
    </source>
</evidence>
<evidence type="ECO:0000256" key="1">
    <source>
        <dbReference type="ARBA" id="ARBA00007447"/>
    </source>
</evidence>
<dbReference type="PRINTS" id="PR00792">
    <property type="entry name" value="PEPSIN"/>
</dbReference>
<feature type="active site" evidence="9">
    <location>
        <position position="272"/>
    </location>
</feature>
<evidence type="ECO:0000256" key="9">
    <source>
        <dbReference type="PIRSR" id="PIRSR601461-1"/>
    </source>
</evidence>
<dbReference type="InterPro" id="IPR032861">
    <property type="entry name" value="TAXi_N"/>
</dbReference>
<evidence type="ECO:0000313" key="13">
    <source>
        <dbReference type="Proteomes" id="UP001630127"/>
    </source>
</evidence>
<dbReference type="FunFam" id="2.40.70.10:FF:000015">
    <property type="entry name" value="Aspartyl protease family protein"/>
    <property type="match status" value="1"/>
</dbReference>
<dbReference type="Pfam" id="PF14541">
    <property type="entry name" value="TAXi_C"/>
    <property type="match status" value="1"/>
</dbReference>
<keyword evidence="2" id="KW-0645">Protease</keyword>
<feature type="chain" id="PRO_5044865214" description="Aspartic proteinase Asp1" evidence="10">
    <location>
        <begin position="31"/>
        <end position="432"/>
    </location>
</feature>
<evidence type="ECO:0000256" key="4">
    <source>
        <dbReference type="ARBA" id="ARBA00022737"/>
    </source>
</evidence>
<dbReference type="InterPro" id="IPR032799">
    <property type="entry name" value="TAXi_C"/>
</dbReference>
<feature type="signal peptide" evidence="10">
    <location>
        <begin position="1"/>
        <end position="30"/>
    </location>
</feature>
<organism evidence="12 13">
    <name type="scientific">Cinchona calisaya</name>
    <dbReference type="NCBI Taxonomy" id="153742"/>
    <lineage>
        <taxon>Eukaryota</taxon>
        <taxon>Viridiplantae</taxon>
        <taxon>Streptophyta</taxon>
        <taxon>Embryophyta</taxon>
        <taxon>Tracheophyta</taxon>
        <taxon>Spermatophyta</taxon>
        <taxon>Magnoliopsida</taxon>
        <taxon>eudicotyledons</taxon>
        <taxon>Gunneridae</taxon>
        <taxon>Pentapetalae</taxon>
        <taxon>asterids</taxon>
        <taxon>lamiids</taxon>
        <taxon>Gentianales</taxon>
        <taxon>Rubiaceae</taxon>
        <taxon>Cinchonoideae</taxon>
        <taxon>Cinchoneae</taxon>
        <taxon>Cinchona</taxon>
    </lineage>
</organism>
<proteinExistence type="inferred from homology"/>
<reference evidence="12 13" key="1">
    <citation type="submission" date="2024-11" db="EMBL/GenBank/DDBJ databases">
        <title>A near-complete genome assembly of Cinchona calisaya.</title>
        <authorList>
            <person name="Lian D.C."/>
            <person name="Zhao X.W."/>
            <person name="Wei L."/>
        </authorList>
    </citation>
    <scope>NUCLEOTIDE SEQUENCE [LARGE SCALE GENOMIC DNA]</scope>
    <source>
        <tissue evidence="12">Nenye</tissue>
    </source>
</reference>
<keyword evidence="4" id="KW-0677">Repeat</keyword>
<dbReference type="SUPFAM" id="SSF50630">
    <property type="entry name" value="Acid proteases"/>
    <property type="match status" value="1"/>
</dbReference>
<comment type="similarity">
    <text evidence="1">Belongs to the peptidase A1 family.</text>
</comment>
<keyword evidence="5" id="KW-0064">Aspartyl protease</keyword>
<evidence type="ECO:0000256" key="7">
    <source>
        <dbReference type="ARBA" id="ARBA00068871"/>
    </source>
</evidence>
<dbReference type="GO" id="GO:0004190">
    <property type="term" value="F:aspartic-type endopeptidase activity"/>
    <property type="evidence" value="ECO:0007669"/>
    <property type="project" value="UniProtKB-KW"/>
</dbReference>
<dbReference type="Proteomes" id="UP001630127">
    <property type="component" value="Unassembled WGS sequence"/>
</dbReference>
<keyword evidence="13" id="KW-1185">Reference proteome</keyword>
<dbReference type="PANTHER" id="PTHR13683">
    <property type="entry name" value="ASPARTYL PROTEASES"/>
    <property type="match status" value="1"/>
</dbReference>
<keyword evidence="6" id="KW-0378">Hydrolase</keyword>
<evidence type="ECO:0000256" key="8">
    <source>
        <dbReference type="ARBA" id="ARBA00077656"/>
    </source>
</evidence>
<evidence type="ECO:0000256" key="2">
    <source>
        <dbReference type="ARBA" id="ARBA00022670"/>
    </source>
</evidence>
<dbReference type="InterPro" id="IPR001461">
    <property type="entry name" value="Aspartic_peptidase_A1"/>
</dbReference>
<dbReference type="InterPro" id="IPR033121">
    <property type="entry name" value="PEPTIDASE_A1"/>
</dbReference>
<dbReference type="PANTHER" id="PTHR13683:SF227">
    <property type="entry name" value="EUKARYOTIC ASPARTYL PROTEASE FAMILY PROTEIN"/>
    <property type="match status" value="1"/>
</dbReference>
<dbReference type="Gene3D" id="2.40.70.10">
    <property type="entry name" value="Acid Proteases"/>
    <property type="match status" value="2"/>
</dbReference>